<dbReference type="PANTHER" id="PTHR41536">
    <property type="entry name" value="PKHD-TYPE HYDROXYLASE YBIX"/>
    <property type="match status" value="1"/>
</dbReference>
<proteinExistence type="inferred from homology"/>
<dbReference type="Proteomes" id="UP000474159">
    <property type="component" value="Unassembled WGS sequence"/>
</dbReference>
<dbReference type="EMBL" id="VZZK01000013">
    <property type="protein sequence ID" value="KAB1078552.1"/>
    <property type="molecule type" value="Genomic_DNA"/>
</dbReference>
<evidence type="ECO:0000256" key="3">
    <source>
        <dbReference type="ARBA" id="ARBA00022896"/>
    </source>
</evidence>
<dbReference type="Pfam" id="PF18331">
    <property type="entry name" value="PKHD_C"/>
    <property type="match status" value="1"/>
</dbReference>
<evidence type="ECO:0000313" key="10">
    <source>
        <dbReference type="Proteomes" id="UP000474159"/>
    </source>
</evidence>
<evidence type="ECO:0000259" key="8">
    <source>
        <dbReference type="PROSITE" id="PS51471"/>
    </source>
</evidence>
<evidence type="ECO:0000256" key="4">
    <source>
        <dbReference type="ARBA" id="ARBA00022964"/>
    </source>
</evidence>
<protein>
    <submittedName>
        <fullName evidence="9">Fe2+-dependent dioxygenase</fullName>
    </submittedName>
</protein>
<feature type="binding site" evidence="7">
    <location>
        <position position="169"/>
    </location>
    <ligand>
        <name>2-oxoglutarate</name>
        <dbReference type="ChEBI" id="CHEBI:16810"/>
    </ligand>
</feature>
<evidence type="ECO:0000256" key="6">
    <source>
        <dbReference type="ARBA" id="ARBA00023004"/>
    </source>
</evidence>
<organism evidence="9 10">
    <name type="scientific">Methylobacterium soli</name>
    <dbReference type="NCBI Taxonomy" id="553447"/>
    <lineage>
        <taxon>Bacteria</taxon>
        <taxon>Pseudomonadati</taxon>
        <taxon>Pseudomonadota</taxon>
        <taxon>Alphaproteobacteria</taxon>
        <taxon>Hyphomicrobiales</taxon>
        <taxon>Methylobacteriaceae</taxon>
        <taxon>Methylobacterium</taxon>
    </lineage>
</organism>
<accession>A0A6L3T178</accession>
<dbReference type="SMART" id="SM00702">
    <property type="entry name" value="P4Hc"/>
    <property type="match status" value="1"/>
</dbReference>
<dbReference type="Gene3D" id="4.10.860.20">
    <property type="entry name" value="Rabenosyn, Rab binding domain"/>
    <property type="match status" value="1"/>
</dbReference>
<dbReference type="InterPro" id="IPR044862">
    <property type="entry name" value="Pro_4_hyd_alph_FE2OG_OXY"/>
</dbReference>
<dbReference type="InterPro" id="IPR005123">
    <property type="entry name" value="Oxoglu/Fe-dep_dioxygenase_dom"/>
</dbReference>
<feature type="domain" description="Fe2OG dioxygenase" evidence="8">
    <location>
        <begin position="78"/>
        <end position="178"/>
    </location>
</feature>
<keyword evidence="4 7" id="KW-0223">Dioxygenase</keyword>
<evidence type="ECO:0000256" key="5">
    <source>
        <dbReference type="ARBA" id="ARBA00023002"/>
    </source>
</evidence>
<dbReference type="GO" id="GO:0006879">
    <property type="term" value="P:intracellular iron ion homeostasis"/>
    <property type="evidence" value="ECO:0007669"/>
    <property type="project" value="TreeGrafter"/>
</dbReference>
<dbReference type="NCBIfam" id="NF003974">
    <property type="entry name" value="PRK05467.1-3"/>
    <property type="match status" value="1"/>
</dbReference>
<dbReference type="RefSeq" id="WP_151000865.1">
    <property type="nucleotide sequence ID" value="NZ_BPQY01000332.1"/>
</dbReference>
<dbReference type="HAMAP" id="MF_00657">
    <property type="entry name" value="Hydroxyl_YbiX"/>
    <property type="match status" value="1"/>
</dbReference>
<feature type="binding site" evidence="7">
    <location>
        <position position="159"/>
    </location>
    <ligand>
        <name>Fe cation</name>
        <dbReference type="ChEBI" id="CHEBI:24875"/>
    </ligand>
</feature>
<comment type="caution">
    <text evidence="9">The sequence shown here is derived from an EMBL/GenBank/DDBJ whole genome shotgun (WGS) entry which is preliminary data.</text>
</comment>
<dbReference type="InterPro" id="IPR006620">
    <property type="entry name" value="Pro_4_hyd_alph"/>
</dbReference>
<dbReference type="GO" id="GO:0005506">
    <property type="term" value="F:iron ion binding"/>
    <property type="evidence" value="ECO:0007669"/>
    <property type="project" value="UniProtKB-UniRule"/>
</dbReference>
<evidence type="ECO:0000256" key="1">
    <source>
        <dbReference type="ARBA" id="ARBA00001961"/>
    </source>
</evidence>
<name>A0A6L3T178_9HYPH</name>
<keyword evidence="2 7" id="KW-0479">Metal-binding</keyword>
<dbReference type="PROSITE" id="PS51471">
    <property type="entry name" value="FE2OG_OXY"/>
    <property type="match status" value="1"/>
</dbReference>
<sequence length="227" mass="24743">MLVHVKNVLSPEEVAHCRQRLEAGDWVDGRVTAGQQAARAKNNLQIPEDSALARELGDLILRALGRSPLFNAAALPLRVSPPLFNRYDIGMGFGAHVDGAVRAVPGAGIRMRADISTTLFLSEPGDYDGGELVIEDTFGSHAVKLPAGDMIVYPATSLHRVEPITRGSRWSAFFWSQSMIKDDGARALLYDLDRGITGVRGELSDDNPAVIALTSTYHNLLRRWADL</sequence>
<keyword evidence="5 7" id="KW-0560">Oxidoreductase</keyword>
<feature type="binding site" evidence="7">
    <location>
        <position position="98"/>
    </location>
    <ligand>
        <name>Fe cation</name>
        <dbReference type="ChEBI" id="CHEBI:24875"/>
    </ligand>
</feature>
<reference evidence="9 10" key="1">
    <citation type="submission" date="2019-09" db="EMBL/GenBank/DDBJ databases">
        <title>YIM 48816 draft genome.</title>
        <authorList>
            <person name="Jiang L."/>
        </authorList>
    </citation>
    <scope>NUCLEOTIDE SEQUENCE [LARGE SCALE GENOMIC DNA]</scope>
    <source>
        <strain evidence="9 10">YIM 48816</strain>
    </source>
</reference>
<dbReference type="GO" id="GO:0006974">
    <property type="term" value="P:DNA damage response"/>
    <property type="evidence" value="ECO:0007669"/>
    <property type="project" value="TreeGrafter"/>
</dbReference>
<dbReference type="Gene3D" id="2.60.120.620">
    <property type="entry name" value="q2cbj1_9rhob like domain"/>
    <property type="match status" value="1"/>
</dbReference>
<dbReference type="GO" id="GO:0031418">
    <property type="term" value="F:L-ascorbic acid binding"/>
    <property type="evidence" value="ECO:0007669"/>
    <property type="project" value="UniProtKB-KW"/>
</dbReference>
<comment type="cofactor">
    <cofactor evidence="7">
        <name>Fe(2+)</name>
        <dbReference type="ChEBI" id="CHEBI:29033"/>
    </cofactor>
    <text evidence="7">Binds 1 Fe(2+) ion per subunit.</text>
</comment>
<keyword evidence="10" id="KW-1185">Reference proteome</keyword>
<dbReference type="SUPFAM" id="SSF51197">
    <property type="entry name" value="Clavaminate synthase-like"/>
    <property type="match status" value="1"/>
</dbReference>
<dbReference type="OrthoDB" id="9812472at2"/>
<dbReference type="Pfam" id="PF13640">
    <property type="entry name" value="2OG-FeII_Oxy_3"/>
    <property type="match status" value="1"/>
</dbReference>
<feature type="binding site" evidence="7">
    <location>
        <position position="96"/>
    </location>
    <ligand>
        <name>Fe cation</name>
        <dbReference type="ChEBI" id="CHEBI:24875"/>
    </ligand>
</feature>
<keyword evidence="6 7" id="KW-0408">Iron</keyword>
<evidence type="ECO:0000256" key="7">
    <source>
        <dbReference type="HAMAP-Rule" id="MF_00657"/>
    </source>
</evidence>
<keyword evidence="3 7" id="KW-0847">Vitamin C</keyword>
<comment type="cofactor">
    <cofactor evidence="1 7">
        <name>L-ascorbate</name>
        <dbReference type="ChEBI" id="CHEBI:38290"/>
    </cofactor>
</comment>
<dbReference type="NCBIfam" id="NF003975">
    <property type="entry name" value="PRK05467.1-4"/>
    <property type="match status" value="1"/>
</dbReference>
<dbReference type="AlphaFoldDB" id="A0A6L3T178"/>
<dbReference type="GO" id="GO:0016706">
    <property type="term" value="F:2-oxoglutarate-dependent dioxygenase activity"/>
    <property type="evidence" value="ECO:0007669"/>
    <property type="project" value="UniProtKB-UniRule"/>
</dbReference>
<gene>
    <name evidence="9" type="ORF">F6X53_14225</name>
</gene>
<evidence type="ECO:0000313" key="9">
    <source>
        <dbReference type="EMBL" id="KAB1078552.1"/>
    </source>
</evidence>
<dbReference type="InterPro" id="IPR041097">
    <property type="entry name" value="PKHD_C"/>
</dbReference>
<evidence type="ECO:0000256" key="2">
    <source>
        <dbReference type="ARBA" id="ARBA00022723"/>
    </source>
</evidence>
<dbReference type="InterPro" id="IPR023550">
    <property type="entry name" value="PKHD_hydroxylase"/>
</dbReference>
<dbReference type="PANTHER" id="PTHR41536:SF1">
    <property type="entry name" value="PKHD-TYPE HYDROXYLASE YBIX"/>
    <property type="match status" value="1"/>
</dbReference>